<dbReference type="EMBL" id="KF901229">
    <property type="protein sequence ID" value="AIF23367.1"/>
    <property type="molecule type" value="Genomic_DNA"/>
</dbReference>
<sequence length="147" mass="15894">MLGPSGHTPDPLGIATSGLDVGAEQMHEEFLADLPHLDEVRSGHARVVSDISEPIETAKSLARDIQPLDEMLAELGGSLSADRISIPLPSVIPDGLVVERLASEQGELVRLIAPERFGGIMRQFTLPEDRVLTRAVWSEGELNLEII</sequence>
<dbReference type="AlphaFoldDB" id="A0A075I9H5"/>
<reference evidence="1" key="1">
    <citation type="journal article" date="2014" name="Genome Biol. Evol.">
        <title>Pangenome evidence for extensive interdomain horizontal transfer affecting lineage core and shell genes in uncultured planktonic thaumarchaeota and euryarchaeota.</title>
        <authorList>
            <person name="Deschamps P."/>
            <person name="Zivanovic Y."/>
            <person name="Moreira D."/>
            <person name="Rodriguez-Valera F."/>
            <person name="Lopez-Garcia P."/>
        </authorList>
    </citation>
    <scope>NUCLEOTIDE SEQUENCE</scope>
</reference>
<organism evidence="1">
    <name type="scientific">uncultured marine group II/III euryarchaeote SAT1000_15_D12</name>
    <dbReference type="NCBI Taxonomy" id="1456560"/>
    <lineage>
        <taxon>Archaea</taxon>
        <taxon>Methanobacteriati</taxon>
        <taxon>Methanobacteriota</taxon>
        <taxon>environmental samples</taxon>
    </lineage>
</organism>
<accession>A0A075I9H5</accession>
<evidence type="ECO:0000313" key="1">
    <source>
        <dbReference type="EMBL" id="AIF23367.1"/>
    </source>
</evidence>
<protein>
    <submittedName>
        <fullName evidence="1">Uncharacterized protein</fullName>
    </submittedName>
</protein>
<name>A0A075I9H5_9EURY</name>
<proteinExistence type="predicted"/>